<dbReference type="OrthoDB" id="5400577at2759"/>
<keyword evidence="2" id="KW-1185">Reference proteome</keyword>
<dbReference type="STRING" id="1442371.A0A0D2JPZ7"/>
<dbReference type="VEuPathDB" id="FungiDB:Z520_11760"/>
<proteinExistence type="predicted"/>
<organism evidence="1 2">
    <name type="scientific">Fonsecaea multimorphosa CBS 102226</name>
    <dbReference type="NCBI Taxonomy" id="1442371"/>
    <lineage>
        <taxon>Eukaryota</taxon>
        <taxon>Fungi</taxon>
        <taxon>Dikarya</taxon>
        <taxon>Ascomycota</taxon>
        <taxon>Pezizomycotina</taxon>
        <taxon>Eurotiomycetes</taxon>
        <taxon>Chaetothyriomycetidae</taxon>
        <taxon>Chaetothyriales</taxon>
        <taxon>Herpotrichiellaceae</taxon>
        <taxon>Fonsecaea</taxon>
    </lineage>
</organism>
<dbReference type="RefSeq" id="XP_016626707.1">
    <property type="nucleotide sequence ID" value="XM_016782248.1"/>
</dbReference>
<evidence type="ECO:0000313" key="2">
    <source>
        <dbReference type="Proteomes" id="UP000053411"/>
    </source>
</evidence>
<dbReference type="Proteomes" id="UP000053411">
    <property type="component" value="Unassembled WGS sequence"/>
</dbReference>
<name>A0A0D2JPZ7_9EURO</name>
<evidence type="ECO:0000313" key="1">
    <source>
        <dbReference type="EMBL" id="KIX92584.1"/>
    </source>
</evidence>
<dbReference type="GeneID" id="27717506"/>
<protein>
    <submittedName>
        <fullName evidence="1">Uncharacterized protein</fullName>
    </submittedName>
</protein>
<gene>
    <name evidence="1" type="ORF">Z520_11760</name>
</gene>
<accession>A0A0D2JPZ7</accession>
<sequence>MELALIAYKLFPERGLLAEKMAASFPLTTNKMWTALPDLHALCLCDSDVLHLPGLHPVKGACPVTACQQSMDSLSKSQRNGHAHDCVRRELAENLNRLH</sequence>
<dbReference type="EMBL" id="KN848103">
    <property type="protein sequence ID" value="KIX92584.1"/>
    <property type="molecule type" value="Genomic_DNA"/>
</dbReference>
<reference evidence="1 2" key="1">
    <citation type="submission" date="2015-01" db="EMBL/GenBank/DDBJ databases">
        <title>The Genome Sequence of Fonsecaea multimorphosa CBS 102226.</title>
        <authorList>
            <consortium name="The Broad Institute Genomics Platform"/>
            <person name="Cuomo C."/>
            <person name="de Hoog S."/>
            <person name="Gorbushina A."/>
            <person name="Stielow B."/>
            <person name="Teixiera M."/>
            <person name="Abouelleil A."/>
            <person name="Chapman S.B."/>
            <person name="Priest M."/>
            <person name="Young S.K."/>
            <person name="Wortman J."/>
            <person name="Nusbaum C."/>
            <person name="Birren B."/>
        </authorList>
    </citation>
    <scope>NUCLEOTIDE SEQUENCE [LARGE SCALE GENOMIC DNA]</scope>
    <source>
        <strain evidence="1 2">CBS 102226</strain>
    </source>
</reference>
<dbReference type="AlphaFoldDB" id="A0A0D2JPZ7"/>